<dbReference type="VEuPathDB" id="VectorBase:GPAI030243"/>
<reference evidence="3" key="2">
    <citation type="submission" date="2020-05" db="UniProtKB">
        <authorList>
            <consortium name="EnsemblMetazoa"/>
        </authorList>
    </citation>
    <scope>IDENTIFICATION</scope>
    <source>
        <strain evidence="3">IAEA</strain>
    </source>
</reference>
<protein>
    <submittedName>
        <fullName evidence="3">Uncharacterized protein</fullName>
    </submittedName>
</protein>
<feature type="signal peptide" evidence="2">
    <location>
        <begin position="1"/>
        <end position="24"/>
    </location>
</feature>
<dbReference type="Pfam" id="PF05335">
    <property type="entry name" value="DUF745"/>
    <property type="match status" value="1"/>
</dbReference>
<evidence type="ECO:0000313" key="4">
    <source>
        <dbReference type="Proteomes" id="UP000092445"/>
    </source>
</evidence>
<evidence type="ECO:0000256" key="1">
    <source>
        <dbReference type="SAM" id="Coils"/>
    </source>
</evidence>
<proteinExistence type="predicted"/>
<evidence type="ECO:0000256" key="2">
    <source>
        <dbReference type="SAM" id="SignalP"/>
    </source>
</evidence>
<keyword evidence="2" id="KW-0732">Signal</keyword>
<dbReference type="AlphaFoldDB" id="A0A1B0A000"/>
<feature type="chain" id="PRO_5008403330" evidence="2">
    <location>
        <begin position="25"/>
        <end position="308"/>
    </location>
</feature>
<dbReference type="Proteomes" id="UP000092445">
    <property type="component" value="Unassembled WGS sequence"/>
</dbReference>
<dbReference type="PANTHER" id="PTHR37161">
    <property type="entry name" value="HDC10475"/>
    <property type="match status" value="1"/>
</dbReference>
<sequence length="308" mass="34451">MSVIDFWLVVLSGLLLNLSRRRLATQCGTKLDIATVKIASKFQYDDRFEMVYQHEKMSTDLFTNFLDDDEEGIGVDPQIAALVDNARLGKLRKNVAQNAVQDAIDASKAQKLAGATAAKKVKSQLADRAIAAAKDAEGALESKIKIVKELERQLHENEKIVAEETNSLHDAQKTVNIAFKTLQQAKAQLRTFSDAVQAAKINVENAKKSANGAKADMLEKKEGVLSIRDRIEKLEQRLVVAKQDFKNTKQAAYEAACTAHEAIKKADRSRRKLQQRHLIRLIHALRPNKYPNNDTRTILRGKSLLQQI</sequence>
<name>A0A1B0A000_GLOPL</name>
<reference evidence="4" key="1">
    <citation type="submission" date="2014-03" db="EMBL/GenBank/DDBJ databases">
        <authorList>
            <person name="Aksoy S."/>
            <person name="Warren W."/>
            <person name="Wilson R.K."/>
        </authorList>
    </citation>
    <scope>NUCLEOTIDE SEQUENCE [LARGE SCALE GENOMIC DNA]</scope>
    <source>
        <strain evidence="4">IAEA</strain>
    </source>
</reference>
<feature type="coiled-coil region" evidence="1">
    <location>
        <begin position="133"/>
        <end position="251"/>
    </location>
</feature>
<organism evidence="3 4">
    <name type="scientific">Glossina pallidipes</name>
    <name type="common">Tsetse fly</name>
    <dbReference type="NCBI Taxonomy" id="7398"/>
    <lineage>
        <taxon>Eukaryota</taxon>
        <taxon>Metazoa</taxon>
        <taxon>Ecdysozoa</taxon>
        <taxon>Arthropoda</taxon>
        <taxon>Hexapoda</taxon>
        <taxon>Insecta</taxon>
        <taxon>Pterygota</taxon>
        <taxon>Neoptera</taxon>
        <taxon>Endopterygota</taxon>
        <taxon>Diptera</taxon>
        <taxon>Brachycera</taxon>
        <taxon>Muscomorpha</taxon>
        <taxon>Hippoboscoidea</taxon>
        <taxon>Glossinidae</taxon>
        <taxon>Glossina</taxon>
    </lineage>
</organism>
<dbReference type="InterPro" id="IPR007999">
    <property type="entry name" value="DUF745"/>
</dbReference>
<accession>A0A1B0A000</accession>
<evidence type="ECO:0000313" key="3">
    <source>
        <dbReference type="EnsemblMetazoa" id="GPAI030243-PA"/>
    </source>
</evidence>
<dbReference type="PANTHER" id="PTHR37161:SF2">
    <property type="entry name" value="AT11648P-RELATED"/>
    <property type="match status" value="1"/>
</dbReference>
<dbReference type="EnsemblMetazoa" id="GPAI030243-RA">
    <property type="protein sequence ID" value="GPAI030243-PA"/>
    <property type="gene ID" value="GPAI030243"/>
</dbReference>
<keyword evidence="4" id="KW-1185">Reference proteome</keyword>
<keyword evidence="1" id="KW-0175">Coiled coil</keyword>